<gene>
    <name evidence="1" type="ORF">HID58_084990</name>
</gene>
<accession>A0ABQ7XLB7</accession>
<dbReference type="Proteomes" id="UP000824890">
    <property type="component" value="Unassembled WGS sequence"/>
</dbReference>
<proteinExistence type="predicted"/>
<keyword evidence="2" id="KW-1185">Reference proteome</keyword>
<feature type="non-terminal residue" evidence="1">
    <location>
        <position position="1"/>
    </location>
</feature>
<protein>
    <submittedName>
        <fullName evidence="1">Uncharacterized protein</fullName>
    </submittedName>
</protein>
<name>A0ABQ7XLB7_BRANA</name>
<comment type="caution">
    <text evidence="1">The sequence shown here is derived from an EMBL/GenBank/DDBJ whole genome shotgun (WGS) entry which is preliminary data.</text>
</comment>
<organism evidence="1 2">
    <name type="scientific">Brassica napus</name>
    <name type="common">Rape</name>
    <dbReference type="NCBI Taxonomy" id="3708"/>
    <lineage>
        <taxon>Eukaryota</taxon>
        <taxon>Viridiplantae</taxon>
        <taxon>Streptophyta</taxon>
        <taxon>Embryophyta</taxon>
        <taxon>Tracheophyta</taxon>
        <taxon>Spermatophyta</taxon>
        <taxon>Magnoliopsida</taxon>
        <taxon>eudicotyledons</taxon>
        <taxon>Gunneridae</taxon>
        <taxon>Pentapetalae</taxon>
        <taxon>rosids</taxon>
        <taxon>malvids</taxon>
        <taxon>Brassicales</taxon>
        <taxon>Brassicaceae</taxon>
        <taxon>Brassiceae</taxon>
        <taxon>Brassica</taxon>
    </lineage>
</organism>
<reference evidence="1 2" key="1">
    <citation type="submission" date="2021-05" db="EMBL/GenBank/DDBJ databases">
        <title>Genome Assembly of Synthetic Allotetraploid Brassica napus Reveals Homoeologous Exchanges between Subgenomes.</title>
        <authorList>
            <person name="Davis J.T."/>
        </authorList>
    </citation>
    <scope>NUCLEOTIDE SEQUENCE [LARGE SCALE GENOMIC DNA]</scope>
    <source>
        <strain evidence="2">cv. Da-Ae</strain>
        <tissue evidence="1">Seedling</tissue>
    </source>
</reference>
<dbReference type="EMBL" id="JAGKQM010000019">
    <property type="protein sequence ID" value="KAH0856729.1"/>
    <property type="molecule type" value="Genomic_DNA"/>
</dbReference>
<sequence>QETFIHDTCGKSERREEECGFGFVIWLCSFSFSETSPSSSSLSEAIFSVSVVPRRNGESLSSWLLDRWTSLSSCLLEFIADWVISLSVGLLDGEGRLCLWRYLNRKVRFGLAVALVNGEGGLCRRLSANRSGKASVASSSIIHLDEGINSRLICSVERVLGKVHQYGHWTKEYTASRVSSGEFNLG</sequence>
<evidence type="ECO:0000313" key="2">
    <source>
        <dbReference type="Proteomes" id="UP000824890"/>
    </source>
</evidence>
<evidence type="ECO:0000313" key="1">
    <source>
        <dbReference type="EMBL" id="KAH0856729.1"/>
    </source>
</evidence>